<evidence type="ECO:0000313" key="1">
    <source>
        <dbReference type="EMBL" id="KAK7483126.1"/>
    </source>
</evidence>
<protein>
    <submittedName>
        <fullName evidence="1">Uncharacterized protein</fullName>
    </submittedName>
</protein>
<name>A0ABD0K717_9CAEN</name>
<accession>A0ABD0K717</accession>
<comment type="caution">
    <text evidence="1">The sequence shown here is derived from an EMBL/GenBank/DDBJ whole genome shotgun (WGS) entry which is preliminary data.</text>
</comment>
<dbReference type="AlphaFoldDB" id="A0ABD0K717"/>
<organism evidence="1 2">
    <name type="scientific">Batillaria attramentaria</name>
    <dbReference type="NCBI Taxonomy" id="370345"/>
    <lineage>
        <taxon>Eukaryota</taxon>
        <taxon>Metazoa</taxon>
        <taxon>Spiralia</taxon>
        <taxon>Lophotrochozoa</taxon>
        <taxon>Mollusca</taxon>
        <taxon>Gastropoda</taxon>
        <taxon>Caenogastropoda</taxon>
        <taxon>Sorbeoconcha</taxon>
        <taxon>Cerithioidea</taxon>
        <taxon>Batillariidae</taxon>
        <taxon>Batillaria</taxon>
    </lineage>
</organism>
<reference evidence="1 2" key="1">
    <citation type="journal article" date="2023" name="Sci. Data">
        <title>Genome assembly of the Korean intertidal mud-creeper Batillaria attramentaria.</title>
        <authorList>
            <person name="Patra A.K."/>
            <person name="Ho P.T."/>
            <person name="Jun S."/>
            <person name="Lee S.J."/>
            <person name="Kim Y."/>
            <person name="Won Y.J."/>
        </authorList>
    </citation>
    <scope>NUCLEOTIDE SEQUENCE [LARGE SCALE GENOMIC DNA]</scope>
    <source>
        <strain evidence="1">Wonlab-2016</strain>
    </source>
</reference>
<keyword evidence="2" id="KW-1185">Reference proteome</keyword>
<evidence type="ECO:0000313" key="2">
    <source>
        <dbReference type="Proteomes" id="UP001519460"/>
    </source>
</evidence>
<dbReference type="Proteomes" id="UP001519460">
    <property type="component" value="Unassembled WGS sequence"/>
</dbReference>
<sequence length="139" mass="15095">MIVSSEVSGTCSSTLTNTDLISNLIESLKLTSVRKQPSVLPPNCVYRAETVTSSPVRPLVSAACPVRFTNGPVVMPSMSESDFGRCLCTCRTVYYCLGSDYRHAVSPSPTRLFYGHTPGIAVAVLVSLTELYAKAWEQR</sequence>
<proteinExistence type="predicted"/>
<dbReference type="EMBL" id="JACVVK020000232">
    <property type="protein sequence ID" value="KAK7483126.1"/>
    <property type="molecule type" value="Genomic_DNA"/>
</dbReference>
<gene>
    <name evidence="1" type="ORF">BaRGS_00025622</name>
</gene>